<dbReference type="PANTHER" id="PTHR24305">
    <property type="entry name" value="CYTOCHROME P450"/>
    <property type="match status" value="1"/>
</dbReference>
<dbReference type="InterPro" id="IPR001128">
    <property type="entry name" value="Cyt_P450"/>
</dbReference>
<dbReference type="AlphaFoldDB" id="G5EJW8"/>
<comment type="pathway">
    <text evidence="2">Secondary metabolite biosynthesis.</text>
</comment>
<keyword evidence="6" id="KW-0560">Oxidoreductase</keyword>
<dbReference type="EMBL" id="AB597893">
    <property type="protein sequence ID" value="BAL05180.1"/>
    <property type="molecule type" value="mRNA"/>
</dbReference>
<dbReference type="Gene3D" id="1.10.630.10">
    <property type="entry name" value="Cytochrome P450"/>
    <property type="match status" value="1"/>
</dbReference>
<accession>G5EJW8</accession>
<keyword evidence="8" id="KW-0503">Monooxygenase</keyword>
<keyword evidence="4 9" id="KW-0349">Heme</keyword>
<keyword evidence="10" id="KW-0732">Signal</keyword>
<dbReference type="PRINTS" id="PR00385">
    <property type="entry name" value="P450"/>
</dbReference>
<dbReference type="GO" id="GO:0004497">
    <property type="term" value="F:monooxygenase activity"/>
    <property type="evidence" value="ECO:0007669"/>
    <property type="project" value="UniProtKB-KW"/>
</dbReference>
<proteinExistence type="evidence at transcript level"/>
<reference evidence="11" key="1">
    <citation type="submission" date="2010-10" db="EMBL/GenBank/DDBJ databases">
        <title>Phanerochaete chrysosporium cytochrome P450.</title>
        <authorList>
            <person name="Hirosue S."/>
            <person name="Hiratsuka N."/>
            <person name="Ichinose H."/>
            <person name="Wariishi H."/>
        </authorList>
    </citation>
    <scope>NUCLEOTIDE SEQUENCE</scope>
    <source>
        <strain evidence="11">ATCC 34541</strain>
    </source>
</reference>
<dbReference type="VEuPathDB" id="FungiDB:AGR57_961"/>
<dbReference type="Pfam" id="PF00067">
    <property type="entry name" value="p450"/>
    <property type="match status" value="1"/>
</dbReference>
<evidence type="ECO:0000256" key="6">
    <source>
        <dbReference type="ARBA" id="ARBA00023002"/>
    </source>
</evidence>
<dbReference type="GO" id="GO:0016705">
    <property type="term" value="F:oxidoreductase activity, acting on paired donors, with incorporation or reduction of molecular oxygen"/>
    <property type="evidence" value="ECO:0007669"/>
    <property type="project" value="InterPro"/>
</dbReference>
<evidence type="ECO:0000256" key="8">
    <source>
        <dbReference type="ARBA" id="ARBA00023033"/>
    </source>
</evidence>
<evidence type="ECO:0000256" key="3">
    <source>
        <dbReference type="ARBA" id="ARBA00010617"/>
    </source>
</evidence>
<feature type="chain" id="PRO_5003476201" evidence="10">
    <location>
        <begin position="24"/>
        <end position="509"/>
    </location>
</feature>
<comment type="cofactor">
    <cofactor evidence="1 9">
        <name>heme</name>
        <dbReference type="ChEBI" id="CHEBI:30413"/>
    </cofactor>
</comment>
<dbReference type="GO" id="GO:0005506">
    <property type="term" value="F:iron ion binding"/>
    <property type="evidence" value="ECO:0007669"/>
    <property type="project" value="InterPro"/>
</dbReference>
<feature type="signal peptide" evidence="10">
    <location>
        <begin position="1"/>
        <end position="23"/>
    </location>
</feature>
<dbReference type="PANTHER" id="PTHR24305:SF166">
    <property type="entry name" value="CYTOCHROME P450 12A4, MITOCHONDRIAL-RELATED"/>
    <property type="match status" value="1"/>
</dbReference>
<evidence type="ECO:0000313" key="11">
    <source>
        <dbReference type="EMBL" id="BAL05180.1"/>
    </source>
</evidence>
<evidence type="ECO:0000256" key="1">
    <source>
        <dbReference type="ARBA" id="ARBA00001971"/>
    </source>
</evidence>
<dbReference type="InterPro" id="IPR050121">
    <property type="entry name" value="Cytochrome_P450_monoxygenase"/>
</dbReference>
<dbReference type="GO" id="GO:0020037">
    <property type="term" value="F:heme binding"/>
    <property type="evidence" value="ECO:0007669"/>
    <property type="project" value="InterPro"/>
</dbReference>
<dbReference type="InterPro" id="IPR036396">
    <property type="entry name" value="Cyt_P450_sf"/>
</dbReference>
<evidence type="ECO:0000256" key="2">
    <source>
        <dbReference type="ARBA" id="ARBA00005179"/>
    </source>
</evidence>
<evidence type="ECO:0000256" key="7">
    <source>
        <dbReference type="ARBA" id="ARBA00023004"/>
    </source>
</evidence>
<organism evidence="11">
    <name type="scientific">Phanerodontia chrysosporium</name>
    <name type="common">White-rot fungus</name>
    <name type="synonym">Sporotrichum pruinosum</name>
    <dbReference type="NCBI Taxonomy" id="2822231"/>
    <lineage>
        <taxon>Eukaryota</taxon>
        <taxon>Fungi</taxon>
        <taxon>Dikarya</taxon>
        <taxon>Basidiomycota</taxon>
        <taxon>Agaricomycotina</taxon>
        <taxon>Agaricomycetes</taxon>
        <taxon>Polyporales</taxon>
        <taxon>Phanerochaetaceae</taxon>
        <taxon>Phanerodontia</taxon>
    </lineage>
</organism>
<evidence type="ECO:0000256" key="9">
    <source>
        <dbReference type="PIRSR" id="PIRSR602401-1"/>
    </source>
</evidence>
<keyword evidence="7 9" id="KW-0408">Iron</keyword>
<dbReference type="InterPro" id="IPR002401">
    <property type="entry name" value="Cyt_P450_E_grp-I"/>
</dbReference>
<evidence type="ECO:0000256" key="10">
    <source>
        <dbReference type="SAM" id="SignalP"/>
    </source>
</evidence>
<name>G5EJW8_PHACH</name>
<protein>
    <submittedName>
        <fullName evidence="11">Cytochrome P450</fullName>
    </submittedName>
</protein>
<evidence type="ECO:0000256" key="4">
    <source>
        <dbReference type="ARBA" id="ARBA00022617"/>
    </source>
</evidence>
<dbReference type="SUPFAM" id="SSF48264">
    <property type="entry name" value="Cytochrome P450"/>
    <property type="match status" value="1"/>
</dbReference>
<sequence length="509" mass="57733">MNSVLVILLSTILLLCLKTYVDLRTALRAVNYHPGFKSFVSCFGVFGFAFKEPRRGLIGGSLRFWHRKHLDFDEAGVDVIHHVSFFPRVPTCLILADPAVIKEVTSHRALFPKPLYHELRLWGGNIIASEGDEWKRHRKVGAPAFSEPNNRPVWNETVKIMVDLFDNVWGSQDTIIVDHVVDALTLPVALFVISVAGFGKNASWQSDLLPPSGHKLSFKDAIHVVSVDMFIQVVTPTFLWKLAPTKRIADVKLGFEELEKYMLEMVEERRNAPKKEERYDLFSSLLDASDSDADGGARLTDRELLGNIFIFLLAGHETTAHSLAFTFGLLAMHQDYQEKLYQHVKSAIPDGRLPTYEEMNKLTECMAVFYETLRLFPPVVGVPKVVAENTTLVATDFTGKRRAIPVAAGSDIHISILALHYNPRYWDEPHAFKPERFHGNWPRDASLPLMAGPRACLGRRFFETEGIAILTMLVSRYKIELKDEPAFSHETYEERWDRLFTVKQGITLA</sequence>
<feature type="binding site" description="axial binding residue" evidence="9">
    <location>
        <position position="456"/>
    </location>
    <ligand>
        <name>heme</name>
        <dbReference type="ChEBI" id="CHEBI:30413"/>
    </ligand>
    <ligandPart>
        <name>Fe</name>
        <dbReference type="ChEBI" id="CHEBI:18248"/>
    </ligandPart>
</feature>
<gene>
    <name evidence="11" type="primary">PcCYP_118a5</name>
</gene>
<dbReference type="PRINTS" id="PR00463">
    <property type="entry name" value="EP450I"/>
</dbReference>
<keyword evidence="5 9" id="KW-0479">Metal-binding</keyword>
<comment type="similarity">
    <text evidence="3">Belongs to the cytochrome P450 family.</text>
</comment>
<evidence type="ECO:0000256" key="5">
    <source>
        <dbReference type="ARBA" id="ARBA00022723"/>
    </source>
</evidence>